<feature type="transmembrane region" description="Helical" evidence="1">
    <location>
        <begin position="28"/>
        <end position="48"/>
    </location>
</feature>
<feature type="transmembrane region" description="Helical" evidence="1">
    <location>
        <begin position="60"/>
        <end position="77"/>
    </location>
</feature>
<dbReference type="Pfam" id="PF01889">
    <property type="entry name" value="DUF63"/>
    <property type="match status" value="1"/>
</dbReference>
<evidence type="ECO:0000313" key="3">
    <source>
        <dbReference type="Proteomes" id="UP000284763"/>
    </source>
</evidence>
<comment type="caution">
    <text evidence="2">The sequence shown here is derived from an EMBL/GenBank/DDBJ whole genome shotgun (WGS) entry which is preliminary data.</text>
</comment>
<keyword evidence="1" id="KW-0812">Transmembrane</keyword>
<organism evidence="2 3">
    <name type="scientific">Methanosalsum natronophilum</name>
    <dbReference type="NCBI Taxonomy" id="768733"/>
    <lineage>
        <taxon>Archaea</taxon>
        <taxon>Methanobacteriati</taxon>
        <taxon>Methanobacteriota</taxon>
        <taxon>Stenosarchaea group</taxon>
        <taxon>Methanomicrobia</taxon>
        <taxon>Methanosarcinales</taxon>
        <taxon>Methanosarcinaceae</taxon>
        <taxon>Methanosalsum</taxon>
    </lineage>
</organism>
<feature type="transmembrane region" description="Helical" evidence="1">
    <location>
        <begin position="184"/>
        <end position="203"/>
    </location>
</feature>
<gene>
    <name evidence="2" type="ORF">D5R95_06905</name>
</gene>
<feature type="transmembrane region" description="Helical" evidence="1">
    <location>
        <begin position="153"/>
        <end position="172"/>
    </location>
</feature>
<dbReference type="RefSeq" id="WP_259133042.1">
    <property type="nucleotide sequence ID" value="NZ_JANUCS010000001.1"/>
</dbReference>
<protein>
    <submittedName>
        <fullName evidence="2">DUF63 family protein</fullName>
    </submittedName>
</protein>
<keyword evidence="1" id="KW-0472">Membrane</keyword>
<reference evidence="2 3" key="1">
    <citation type="submission" date="2018-08" db="EMBL/GenBank/DDBJ databases">
        <title>The metabolism and importance of syntrophic acetate oxidation coupled to methane or sulfide production in haloalkaline environments.</title>
        <authorList>
            <person name="Timmers P.H.A."/>
            <person name="Vavourakis C.D."/>
            <person name="Sorokin D.Y."/>
            <person name="Sinninghe Damste J.S."/>
            <person name="Muyzer G."/>
            <person name="Stams A.J.M."/>
            <person name="Plugge C.M."/>
        </authorList>
    </citation>
    <scope>NUCLEOTIDE SEQUENCE [LARGE SCALE GENOMIC DNA]</scope>
    <source>
        <strain evidence="2">MSAO_Arc3</strain>
    </source>
</reference>
<dbReference type="InterPro" id="IPR002749">
    <property type="entry name" value="DUF63"/>
</dbReference>
<dbReference type="AlphaFoldDB" id="A0A424YUL9"/>
<accession>A0A424YUL9</accession>
<feature type="transmembrane region" description="Helical" evidence="1">
    <location>
        <begin position="126"/>
        <end position="147"/>
    </location>
</feature>
<feature type="transmembrane region" description="Helical" evidence="1">
    <location>
        <begin position="223"/>
        <end position="243"/>
    </location>
</feature>
<dbReference type="Proteomes" id="UP000284763">
    <property type="component" value="Unassembled WGS sequence"/>
</dbReference>
<proteinExistence type="predicted"/>
<feature type="transmembrane region" description="Helical" evidence="1">
    <location>
        <begin position="89"/>
        <end position="114"/>
    </location>
</feature>
<dbReference type="EMBL" id="QZAB01000431">
    <property type="protein sequence ID" value="RQD82693.1"/>
    <property type="molecule type" value="Genomic_DNA"/>
</dbReference>
<evidence type="ECO:0000313" key="2">
    <source>
        <dbReference type="EMBL" id="RQD82693.1"/>
    </source>
</evidence>
<name>A0A424YUL9_9EURY</name>
<keyword evidence="1" id="KW-1133">Transmembrane helix</keyword>
<dbReference type="PANTHER" id="PTHR40700:SF1">
    <property type="entry name" value="DUF63 DOMAIN-CONTAINING PROTEIN"/>
    <property type="match status" value="1"/>
</dbReference>
<dbReference type="PANTHER" id="PTHR40700">
    <property type="entry name" value="HYPOTHETICAL MEMBRANE PROTEIN, CONSERVED, DUF63 FAMILY"/>
    <property type="match status" value="1"/>
</dbReference>
<sequence>MNAIIDKINQFIFTYYIDPIVYDSGYNIVNTLTWAIILGISIFGIIKLLEKLKIIIDNKFILSLIPFIFAGASFRVVEDAGVIDPPYSYLLITPNIYLLVFIFTVASLVLCKGLESKGLIDNYRKLFISLGIIWFILNIGILLSVATISFPTAIVFVLAVSTILTYILMKASYALGSEILSPKLNIAIIWSHLLDASSTYFGVDFLGYREKHVVPAYLIEITNTALVMFPLKIVSIMLIIYVLDKYINEPEDIELKNVVKLVIIILGLSPAIRNTLRITFGI</sequence>
<evidence type="ECO:0000256" key="1">
    <source>
        <dbReference type="SAM" id="Phobius"/>
    </source>
</evidence>